<sequence>MQAKLGEVTVEAWQISLTDVKTQPNWVKIAFEKRKIFWNDSDNLNTGLTLMPGFKKLSRTYKNKTPHLYLVISDAFLNQKGFSGDYLIKKDESCYKVVECKNFEKEYKI</sequence>
<dbReference type="OrthoDB" id="2146302at2"/>
<evidence type="ECO:0000313" key="1">
    <source>
        <dbReference type="EMBL" id="QDK70121.1"/>
    </source>
</evidence>
<evidence type="ECO:0000313" key="2">
    <source>
        <dbReference type="Proteomes" id="UP000315128"/>
    </source>
</evidence>
<protein>
    <submittedName>
        <fullName evidence="1">Uncharacterized protein</fullName>
    </submittedName>
</protein>
<proteinExistence type="predicted"/>
<dbReference type="RefSeq" id="WP_142765756.1">
    <property type="nucleotide sequence ID" value="NZ_CP041356.1"/>
</dbReference>
<gene>
    <name evidence="1" type="ORF">FLP15_01685</name>
</gene>
<accession>A0A514Z691</accession>
<reference evidence="1 2" key="1">
    <citation type="submission" date="2019-07" db="EMBL/GenBank/DDBJ databases">
        <title>Genome sequencing of KACC 19320.</title>
        <authorList>
            <person name="Heo J."/>
            <person name="Kim S.-J."/>
            <person name="Kim J.-S."/>
            <person name="Hong S.-B."/>
            <person name="Kwon S.-W."/>
        </authorList>
    </citation>
    <scope>NUCLEOTIDE SEQUENCE [LARGE SCALE GENOMIC DNA]</scope>
    <source>
        <strain evidence="1 2">KACC 19320</strain>
    </source>
</reference>
<organism evidence="1 2">
    <name type="scientific">Lactococcus protaetiae</name>
    <dbReference type="NCBI Taxonomy" id="2592653"/>
    <lineage>
        <taxon>Bacteria</taxon>
        <taxon>Bacillati</taxon>
        <taxon>Bacillota</taxon>
        <taxon>Bacilli</taxon>
        <taxon>Lactobacillales</taxon>
        <taxon>Streptococcaceae</taxon>
        <taxon>Lactococcus</taxon>
    </lineage>
</organism>
<name>A0A514Z691_9LACT</name>
<dbReference type="KEGG" id="lack:FLP15_01685"/>
<dbReference type="AlphaFoldDB" id="A0A514Z691"/>
<keyword evidence="2" id="KW-1185">Reference proteome</keyword>
<dbReference type="EMBL" id="CP041356">
    <property type="protein sequence ID" value="QDK70121.1"/>
    <property type="molecule type" value="Genomic_DNA"/>
</dbReference>
<dbReference type="Proteomes" id="UP000315128">
    <property type="component" value="Chromosome"/>
</dbReference>